<evidence type="ECO:0000313" key="1">
    <source>
        <dbReference type="EMBL" id="MDV6263998.1"/>
    </source>
</evidence>
<name>A0ABU4BID9_9NOCA</name>
<dbReference type="RefSeq" id="WP_094702055.1">
    <property type="nucleotide sequence ID" value="NZ_JAWLJX010000009.1"/>
</dbReference>
<evidence type="ECO:0000313" key="2">
    <source>
        <dbReference type="Proteomes" id="UP001185755"/>
    </source>
</evidence>
<reference evidence="1 2" key="1">
    <citation type="submission" date="2023-10" db="EMBL/GenBank/DDBJ databases">
        <title>Development of a sustainable strategy for remediation of hydrocarbon-contaminated territories based on the waste exchange concept.</title>
        <authorList>
            <person name="Krivoruchko A."/>
        </authorList>
    </citation>
    <scope>NUCLEOTIDE SEQUENCE [LARGE SCALE GENOMIC DNA]</scope>
    <source>
        <strain evidence="1 2">IEGM 1323</strain>
    </source>
</reference>
<keyword evidence="2" id="KW-1185">Reference proteome</keyword>
<organism evidence="1 2">
    <name type="scientific">Rhodococcoides yunnanense</name>
    <dbReference type="NCBI Taxonomy" id="278209"/>
    <lineage>
        <taxon>Bacteria</taxon>
        <taxon>Bacillati</taxon>
        <taxon>Actinomycetota</taxon>
        <taxon>Actinomycetes</taxon>
        <taxon>Mycobacteriales</taxon>
        <taxon>Nocardiaceae</taxon>
        <taxon>Rhodococcoides</taxon>
    </lineage>
</organism>
<sequence length="116" mass="12764">MKQRLAFQMGIFMRLVVASGVPSPTDASGVLGYSHFLRVVRLIADDASMEEAVASYRSLNDQMITVGRRWVRSGVDVEELAGLQEDLKAEADLVRELGGDPEVPEQWQGSASGVRW</sequence>
<gene>
    <name evidence="1" type="ORF">R3P96_21905</name>
</gene>
<proteinExistence type="predicted"/>
<protein>
    <submittedName>
        <fullName evidence="1">Uncharacterized protein</fullName>
    </submittedName>
</protein>
<dbReference type="EMBL" id="JAWLJX010000009">
    <property type="protein sequence ID" value="MDV6263998.1"/>
    <property type="molecule type" value="Genomic_DNA"/>
</dbReference>
<dbReference type="Proteomes" id="UP001185755">
    <property type="component" value="Unassembled WGS sequence"/>
</dbReference>
<comment type="caution">
    <text evidence="1">The sequence shown here is derived from an EMBL/GenBank/DDBJ whole genome shotgun (WGS) entry which is preliminary data.</text>
</comment>
<accession>A0ABU4BID9</accession>